<dbReference type="InParanoid" id="A0A4R5D7G7"/>
<name>A0A4R5D7G7_9ACTN</name>
<dbReference type="Proteomes" id="UP000294739">
    <property type="component" value="Unassembled WGS sequence"/>
</dbReference>
<evidence type="ECO:0000313" key="2">
    <source>
        <dbReference type="EMBL" id="TDE08597.1"/>
    </source>
</evidence>
<evidence type="ECO:0000256" key="1">
    <source>
        <dbReference type="ARBA" id="ARBA00022649"/>
    </source>
</evidence>
<gene>
    <name evidence="2" type="ORF">E1269_16865</name>
</gene>
<dbReference type="AlphaFoldDB" id="A0A4R5D7G7"/>
<organism evidence="2 3">
    <name type="scientific">Jiangella asiatica</name>
    <dbReference type="NCBI Taxonomy" id="2530372"/>
    <lineage>
        <taxon>Bacteria</taxon>
        <taxon>Bacillati</taxon>
        <taxon>Actinomycetota</taxon>
        <taxon>Actinomycetes</taxon>
        <taxon>Jiangellales</taxon>
        <taxon>Jiangellaceae</taxon>
        <taxon>Jiangella</taxon>
    </lineage>
</organism>
<dbReference type="InterPro" id="IPR011660">
    <property type="entry name" value="VapB-like"/>
</dbReference>
<accession>A0A4R5D7G7</accession>
<sequence>MALNIKDPMTERLAAELAELTQDTKTGAIRSALEERLERVVAAQAAAGRRQRLERFLVDEVWPQVPVEFRGHAPSKDEREEILGIGAEGA</sequence>
<protein>
    <submittedName>
        <fullName evidence="2">Protein transcription factor</fullName>
    </submittedName>
</protein>
<keyword evidence="1" id="KW-1277">Toxin-antitoxin system</keyword>
<proteinExistence type="predicted"/>
<keyword evidence="3" id="KW-1185">Reference proteome</keyword>
<dbReference type="Pfam" id="PF07704">
    <property type="entry name" value="PSK_trans_fac"/>
    <property type="match status" value="1"/>
</dbReference>
<dbReference type="OrthoDB" id="27145at2"/>
<reference evidence="2 3" key="1">
    <citation type="submission" date="2019-03" db="EMBL/GenBank/DDBJ databases">
        <title>Draft genome sequences of novel Actinobacteria.</title>
        <authorList>
            <person name="Sahin N."/>
            <person name="Ay H."/>
            <person name="Saygin H."/>
        </authorList>
    </citation>
    <scope>NUCLEOTIDE SEQUENCE [LARGE SCALE GENOMIC DNA]</scope>
    <source>
        <strain evidence="2 3">5K138</strain>
    </source>
</reference>
<comment type="caution">
    <text evidence="2">The sequence shown here is derived from an EMBL/GenBank/DDBJ whole genome shotgun (WGS) entry which is preliminary data.</text>
</comment>
<evidence type="ECO:0000313" key="3">
    <source>
        <dbReference type="Proteomes" id="UP000294739"/>
    </source>
</evidence>
<dbReference type="EMBL" id="SMKZ01000023">
    <property type="protein sequence ID" value="TDE08597.1"/>
    <property type="molecule type" value="Genomic_DNA"/>
</dbReference>
<dbReference type="RefSeq" id="WP_131896580.1">
    <property type="nucleotide sequence ID" value="NZ_SMKZ01000023.1"/>
</dbReference>